<evidence type="ECO:0000313" key="1">
    <source>
        <dbReference type="EMBL" id="CAD8482095.1"/>
    </source>
</evidence>
<dbReference type="EMBL" id="HBEP01013069">
    <property type="protein sequence ID" value="CAD8482095.1"/>
    <property type="molecule type" value="Transcribed_RNA"/>
</dbReference>
<protein>
    <submittedName>
        <fullName evidence="1">Uncharacterized protein</fullName>
    </submittedName>
</protein>
<sequence length="123" mass="13147">MEQAAPLACSDEVQEVLTTAGFGVPQIEALKAGFPPMGVVDLHSFAYARKALDPDGINSQHEREYSAGKVLRDAKKHHPAVVADENAVAMFLVAHDLALKKMYNNVACIGGGAMHMTELSNEA</sequence>
<gene>
    <name evidence="1" type="ORF">PANT1444_LOCUS7395</name>
</gene>
<reference evidence="1" key="1">
    <citation type="submission" date="2021-01" db="EMBL/GenBank/DDBJ databases">
        <authorList>
            <person name="Corre E."/>
            <person name="Pelletier E."/>
            <person name="Niang G."/>
            <person name="Scheremetjew M."/>
            <person name="Finn R."/>
            <person name="Kale V."/>
            <person name="Holt S."/>
            <person name="Cochrane G."/>
            <person name="Meng A."/>
            <person name="Brown T."/>
            <person name="Cohen L."/>
        </authorList>
    </citation>
    <scope>NUCLEOTIDE SEQUENCE</scope>
    <source>
        <strain evidence="1">CCMP1374</strain>
    </source>
</reference>
<proteinExistence type="predicted"/>
<accession>A0A7S0EF86</accession>
<organism evidence="1">
    <name type="scientific">Phaeocystis antarctica</name>
    <dbReference type="NCBI Taxonomy" id="33657"/>
    <lineage>
        <taxon>Eukaryota</taxon>
        <taxon>Haptista</taxon>
        <taxon>Haptophyta</taxon>
        <taxon>Prymnesiophyceae</taxon>
        <taxon>Phaeocystales</taxon>
        <taxon>Phaeocystaceae</taxon>
        <taxon>Phaeocystis</taxon>
    </lineage>
</organism>
<dbReference type="AlphaFoldDB" id="A0A7S0EF86"/>
<name>A0A7S0EF86_9EUKA</name>